<keyword evidence="2" id="KW-0812">Transmembrane</keyword>
<feature type="transmembrane region" description="Helical" evidence="2">
    <location>
        <begin position="126"/>
        <end position="146"/>
    </location>
</feature>
<gene>
    <name evidence="4" type="ORF">OBBRIDRAFT_829504</name>
</gene>
<evidence type="ECO:0000256" key="2">
    <source>
        <dbReference type="SAM" id="Phobius"/>
    </source>
</evidence>
<name>A0A8E2DE32_9APHY</name>
<feature type="transmembrane region" description="Helical" evidence="2">
    <location>
        <begin position="88"/>
        <end position="114"/>
    </location>
</feature>
<feature type="transmembrane region" description="Helical" evidence="2">
    <location>
        <begin position="221"/>
        <end position="239"/>
    </location>
</feature>
<dbReference type="InterPro" id="IPR045340">
    <property type="entry name" value="DUF6533"/>
</dbReference>
<feature type="transmembrane region" description="Helical" evidence="2">
    <location>
        <begin position="251"/>
        <end position="272"/>
    </location>
</feature>
<feature type="transmembrane region" description="Helical" evidence="2">
    <location>
        <begin position="60"/>
        <end position="82"/>
    </location>
</feature>
<evidence type="ECO:0000313" key="5">
    <source>
        <dbReference type="Proteomes" id="UP000250043"/>
    </source>
</evidence>
<evidence type="ECO:0000256" key="1">
    <source>
        <dbReference type="SAM" id="MobiDB-lite"/>
    </source>
</evidence>
<proteinExistence type="predicted"/>
<reference evidence="4 5" key="1">
    <citation type="submission" date="2016-07" db="EMBL/GenBank/DDBJ databases">
        <title>Draft genome of the white-rot fungus Obba rivulosa 3A-2.</title>
        <authorList>
            <consortium name="DOE Joint Genome Institute"/>
            <person name="Miettinen O."/>
            <person name="Riley R."/>
            <person name="Acob R."/>
            <person name="Barry K."/>
            <person name="Cullen D."/>
            <person name="De Vries R."/>
            <person name="Hainaut M."/>
            <person name="Hatakka A."/>
            <person name="Henrissat B."/>
            <person name="Hilden K."/>
            <person name="Kuo R."/>
            <person name="Labutti K."/>
            <person name="Lipzen A."/>
            <person name="Makela M.R."/>
            <person name="Sandor L."/>
            <person name="Spatafora J.W."/>
            <person name="Grigoriev I.V."/>
            <person name="Hibbett D.S."/>
        </authorList>
    </citation>
    <scope>NUCLEOTIDE SEQUENCE [LARGE SCALE GENOMIC DNA]</scope>
    <source>
        <strain evidence="4 5">3A-2</strain>
    </source>
</reference>
<evidence type="ECO:0000313" key="4">
    <source>
        <dbReference type="EMBL" id="OCH84400.1"/>
    </source>
</evidence>
<keyword evidence="5" id="KW-1185">Reference proteome</keyword>
<dbReference type="AlphaFoldDB" id="A0A8E2DE32"/>
<feature type="region of interest" description="Disordered" evidence="1">
    <location>
        <begin position="323"/>
        <end position="352"/>
    </location>
</feature>
<protein>
    <recommendedName>
        <fullName evidence="3">DUF6533 domain-containing protein</fullName>
    </recommendedName>
</protein>
<dbReference type="OrthoDB" id="2940333at2759"/>
<dbReference type="Pfam" id="PF20151">
    <property type="entry name" value="DUF6533"/>
    <property type="match status" value="1"/>
</dbReference>
<evidence type="ECO:0000259" key="3">
    <source>
        <dbReference type="Pfam" id="PF20151"/>
    </source>
</evidence>
<dbReference type="Proteomes" id="UP000250043">
    <property type="component" value="Unassembled WGS sequence"/>
</dbReference>
<accession>A0A8E2DE32</accession>
<organism evidence="4 5">
    <name type="scientific">Obba rivulosa</name>
    <dbReference type="NCBI Taxonomy" id="1052685"/>
    <lineage>
        <taxon>Eukaryota</taxon>
        <taxon>Fungi</taxon>
        <taxon>Dikarya</taxon>
        <taxon>Basidiomycota</taxon>
        <taxon>Agaricomycotina</taxon>
        <taxon>Agaricomycetes</taxon>
        <taxon>Polyporales</taxon>
        <taxon>Gelatoporiaceae</taxon>
        <taxon>Obba</taxon>
    </lineage>
</organism>
<sequence length="352" mass="39634">MYELAAKMDPAALASQLYQSYISELFQLASCVIVLHEYAATFEQEMEAIWSRKLTNITSILFLLNRYNTLFQAVTVTAFSFFGNQRCWFSTLSSTITSAFVLVSYVVWAAFSALRVYSIDGRNLHLGLITLVLGLVPFGTNLYGTFIQVSSMILLDDICIIDWNPRSIKNDIVMVVTHASLVLCDILVLYATLSNIHLPRRAAVSCHIRASIMSLLIRDGILYFSLLLLLNCTHIVLWVTGQFEYISTLTIPIYSIIISRFILTLRTIYLSFNRSSIMRTQYAPPSHISTVHFTSFEAQSIQSQSTYTPQVIEDAVAECRVDLTPPTNDDPARSGQDTCQDKQNVAGDDYFD</sequence>
<feature type="transmembrane region" description="Helical" evidence="2">
    <location>
        <begin position="172"/>
        <end position="193"/>
    </location>
</feature>
<keyword evidence="2" id="KW-0472">Membrane</keyword>
<keyword evidence="2" id="KW-1133">Transmembrane helix</keyword>
<dbReference type="EMBL" id="KV722678">
    <property type="protein sequence ID" value="OCH84400.1"/>
    <property type="molecule type" value="Genomic_DNA"/>
</dbReference>
<feature type="domain" description="DUF6533" evidence="3">
    <location>
        <begin position="26"/>
        <end position="71"/>
    </location>
</feature>